<proteinExistence type="predicted"/>
<dbReference type="Pfam" id="PF03415">
    <property type="entry name" value="Peptidase_C11"/>
    <property type="match status" value="1"/>
</dbReference>
<name>A0A1M4T496_9FIRM</name>
<evidence type="ECO:0008006" key="4">
    <source>
        <dbReference type="Google" id="ProtNLM"/>
    </source>
</evidence>
<gene>
    <name evidence="2" type="ORF">SAMN02745190_00361</name>
</gene>
<feature type="signal peptide" evidence="1">
    <location>
        <begin position="1"/>
        <end position="29"/>
    </location>
</feature>
<dbReference type="PANTHER" id="PTHR37835:SF1">
    <property type="entry name" value="ALPHA-CLOSTRIPAIN"/>
    <property type="match status" value="1"/>
</dbReference>
<dbReference type="Gene3D" id="3.40.50.11970">
    <property type="match status" value="1"/>
</dbReference>
<dbReference type="OrthoDB" id="5507507at2"/>
<evidence type="ECO:0000313" key="3">
    <source>
        <dbReference type="Proteomes" id="UP000184404"/>
    </source>
</evidence>
<feature type="chain" id="PRO_5012092759" description="Clostripain" evidence="1">
    <location>
        <begin position="30"/>
        <end position="728"/>
    </location>
</feature>
<accession>A0A1M4T496</accession>
<dbReference type="InterPro" id="IPR005077">
    <property type="entry name" value="Peptidase_C11"/>
</dbReference>
<reference evidence="2 3" key="1">
    <citation type="submission" date="2016-11" db="EMBL/GenBank/DDBJ databases">
        <authorList>
            <person name="Jaros S."/>
            <person name="Januszkiewicz K."/>
            <person name="Wedrychowicz H."/>
        </authorList>
    </citation>
    <scope>NUCLEOTIDE SEQUENCE [LARGE SCALE GENOMIC DNA]</scope>
    <source>
        <strain evidence="2 3">DSM 10502</strain>
    </source>
</reference>
<dbReference type="STRING" id="1123243.SAMN02745190_00361"/>
<protein>
    <recommendedName>
        <fullName evidence="4">Clostripain</fullName>
    </recommendedName>
</protein>
<dbReference type="RefSeq" id="WP_072934462.1">
    <property type="nucleotide sequence ID" value="NZ_FQUG01000002.1"/>
</dbReference>
<organism evidence="2 3">
    <name type="scientific">Schwartzia succinivorans DSM 10502</name>
    <dbReference type="NCBI Taxonomy" id="1123243"/>
    <lineage>
        <taxon>Bacteria</taxon>
        <taxon>Bacillati</taxon>
        <taxon>Bacillota</taxon>
        <taxon>Negativicutes</taxon>
        <taxon>Selenomonadales</taxon>
        <taxon>Selenomonadaceae</taxon>
        <taxon>Schwartzia</taxon>
    </lineage>
</organism>
<dbReference type="PANTHER" id="PTHR37835">
    <property type="entry name" value="ALPHA-CLOSTRIPAIN"/>
    <property type="match status" value="1"/>
</dbReference>
<dbReference type="Proteomes" id="UP000184404">
    <property type="component" value="Unassembled WGS sequence"/>
</dbReference>
<sequence length="728" mass="78042">MKRRLIKKLAAAAVAACIFFMGFSTEVSAAAHTRYGADFSSPYSSSDTWVIYWYLCGTDLETNEGAASDDLAELMKVQLPPNVKVVIQTGGADRWHTNGIPTGAVGRFVYDSDGLHSLGVSADVNMGSGEGLTDFLRFGKENFSADHSVFVFWDHGGGSAGGICLDERYQTMISLDEVHDAFDSVYGANPDNPPFEVIGFDACLMATVDTLNSVHGFSRYMVASQETEPGCGWNYSGWVGALARDPSMGGAALGKVICDTYMDGCRAYDVDDIATLSLSDVSKAPELFNAYGAYGVEALQAAAENPRQLFSQLSRGAEAAENYGGNTREQGYYDMVDMGGLARNTQSAMPATTGRLLSALDDCVLYRVNGNYRPKGLGLSCYHPYDGDADVWRAYAELDVSPASIKYLYYYLIFGYMPDAAQEYISGAPVYTQEAPGTGAAIAGSAPAHAPGPSAHPIYNVQQLEDTPVDVDRDGVAFVRLTPAAADLLSSVHCQLIYMDAEQDVILDLGSDSNIVADWDTGVFKDNFYGTWPMLDGHPVYVEITYEEDGFNLYSIPIKLNGVPCNLQVVYDFGREEYRILGARRDENTGIASMVASRELIKLKPGDVITTLHYGMTLSGSDTEYTEVEVDTFTIGANPTVRDEEVGDGTYGYFFEFVDPLNNSALSEMVTYTIRNGEITTYVGNPFAGTGGGLQPTGGSSIADSLSGGSVLGSAPSGGGSIAESLGV</sequence>
<keyword evidence="3" id="KW-1185">Reference proteome</keyword>
<dbReference type="AlphaFoldDB" id="A0A1M4T496"/>
<dbReference type="EMBL" id="FQUG01000002">
    <property type="protein sequence ID" value="SHE39290.1"/>
    <property type="molecule type" value="Genomic_DNA"/>
</dbReference>
<evidence type="ECO:0000256" key="1">
    <source>
        <dbReference type="SAM" id="SignalP"/>
    </source>
</evidence>
<evidence type="ECO:0000313" key="2">
    <source>
        <dbReference type="EMBL" id="SHE39290.1"/>
    </source>
</evidence>
<keyword evidence="1" id="KW-0732">Signal</keyword>